<dbReference type="SUPFAM" id="SSF51197">
    <property type="entry name" value="Clavaminate synthase-like"/>
    <property type="match status" value="1"/>
</dbReference>
<dbReference type="GeneID" id="72001240"/>
<dbReference type="PANTHER" id="PTHR12461">
    <property type="entry name" value="HYPOXIA-INDUCIBLE FACTOR 1 ALPHA INHIBITOR-RELATED"/>
    <property type="match status" value="1"/>
</dbReference>
<evidence type="ECO:0000256" key="1">
    <source>
        <dbReference type="SAM" id="Coils"/>
    </source>
</evidence>
<name>A0ABQ8KHZ4_9APHY</name>
<keyword evidence="1" id="KW-0175">Coiled coil</keyword>
<dbReference type="Gene3D" id="2.60.120.10">
    <property type="entry name" value="Jelly Rolls"/>
    <property type="match status" value="1"/>
</dbReference>
<feature type="region of interest" description="Disordered" evidence="2">
    <location>
        <begin position="272"/>
        <end position="337"/>
    </location>
</feature>
<feature type="region of interest" description="Disordered" evidence="2">
    <location>
        <begin position="445"/>
        <end position="474"/>
    </location>
</feature>
<evidence type="ECO:0000259" key="3">
    <source>
        <dbReference type="PROSITE" id="PS51184"/>
    </source>
</evidence>
<dbReference type="Gene3D" id="2.60.120.650">
    <property type="entry name" value="Cupin"/>
    <property type="match status" value="1"/>
</dbReference>
<comment type="caution">
    <text evidence="4">The sequence shown here is derived from an EMBL/GenBank/DDBJ whole genome shotgun (WGS) entry which is preliminary data.</text>
</comment>
<organism evidence="4 5">
    <name type="scientific">Rhodofomes roseus</name>
    <dbReference type="NCBI Taxonomy" id="34475"/>
    <lineage>
        <taxon>Eukaryota</taxon>
        <taxon>Fungi</taxon>
        <taxon>Dikarya</taxon>
        <taxon>Basidiomycota</taxon>
        <taxon>Agaricomycotina</taxon>
        <taxon>Agaricomycetes</taxon>
        <taxon>Polyporales</taxon>
        <taxon>Rhodofomes</taxon>
    </lineage>
</organism>
<evidence type="ECO:0000313" key="4">
    <source>
        <dbReference type="EMBL" id="KAH9837574.1"/>
    </source>
</evidence>
<dbReference type="SMART" id="SM00558">
    <property type="entry name" value="JmjC"/>
    <property type="match status" value="1"/>
</dbReference>
<dbReference type="InterPro" id="IPR014710">
    <property type="entry name" value="RmlC-like_jellyroll"/>
</dbReference>
<feature type="compositionally biased region" description="Acidic residues" evidence="2">
    <location>
        <begin position="272"/>
        <end position="287"/>
    </location>
</feature>
<dbReference type="InterPro" id="IPR003347">
    <property type="entry name" value="JmjC_dom"/>
</dbReference>
<evidence type="ECO:0000256" key="2">
    <source>
        <dbReference type="SAM" id="MobiDB-lite"/>
    </source>
</evidence>
<proteinExistence type="predicted"/>
<dbReference type="Proteomes" id="UP000814176">
    <property type="component" value="Unassembled WGS sequence"/>
</dbReference>
<dbReference type="Pfam" id="PF13621">
    <property type="entry name" value="Cupin_8"/>
    <property type="match status" value="1"/>
</dbReference>
<dbReference type="EMBL" id="JADCUA010000008">
    <property type="protein sequence ID" value="KAH9837574.1"/>
    <property type="molecule type" value="Genomic_DNA"/>
</dbReference>
<feature type="coiled-coil region" evidence="1">
    <location>
        <begin position="214"/>
        <end position="271"/>
    </location>
</feature>
<feature type="compositionally biased region" description="Basic and acidic residues" evidence="2">
    <location>
        <begin position="318"/>
        <end position="331"/>
    </location>
</feature>
<keyword evidence="5" id="KW-1185">Reference proteome</keyword>
<sequence length="474" mass="53291">MTIQLEHIKPHTSAQDFFAQYVSLRKPVIIDGLPDDPSFAAQKWSSDLDYLSSKAGDTKVLVEPMHPTTQQFGTDVQRVSMPFREFLQSLKNEKGPYHYLTTQYSGEEWDALTVFSPPTDALRDEFPEVPRLIGNLYLQQANLWLGKSKDGSSSGLHHDFHDNLYCLLKGRKRFVLFPPHEHEHLYPHGTVHTLHKNGVIAYDKMLRADGLDYRVALRTRIAVLKKQLDAMEASGAKTKGKGKAKAATKERKALEREYLSLREELEELAEDEQYGFPLDDDEDDIERVDDGSDLGSLAGDLDGQDDYEALMGEDGLDGDERSITGEDRSGEAAEDPPSFSCIPTAFLHKQLDLPTTAIALSDSSPADFLKLAKASPPYVVELSAGQMLYLPASWWHEVTSSSDGEEDVHMALNWWFYPPDADSFEEPYEDKAVWEYLRESRRKDGVARIGDPAADPGKRKRDDGSELPVKKAKK</sequence>
<reference evidence="4 5" key="1">
    <citation type="journal article" date="2021" name="Environ. Microbiol.">
        <title>Gene family expansions and transcriptome signatures uncover fungal adaptations to wood decay.</title>
        <authorList>
            <person name="Hage H."/>
            <person name="Miyauchi S."/>
            <person name="Viragh M."/>
            <person name="Drula E."/>
            <person name="Min B."/>
            <person name="Chaduli D."/>
            <person name="Navarro D."/>
            <person name="Favel A."/>
            <person name="Norest M."/>
            <person name="Lesage-Meessen L."/>
            <person name="Balint B."/>
            <person name="Merenyi Z."/>
            <person name="de Eugenio L."/>
            <person name="Morin E."/>
            <person name="Martinez A.T."/>
            <person name="Baldrian P."/>
            <person name="Stursova M."/>
            <person name="Martinez M.J."/>
            <person name="Novotny C."/>
            <person name="Magnuson J.K."/>
            <person name="Spatafora J.W."/>
            <person name="Maurice S."/>
            <person name="Pangilinan J."/>
            <person name="Andreopoulos W."/>
            <person name="LaButti K."/>
            <person name="Hundley H."/>
            <person name="Na H."/>
            <person name="Kuo A."/>
            <person name="Barry K."/>
            <person name="Lipzen A."/>
            <person name="Henrissat B."/>
            <person name="Riley R."/>
            <person name="Ahrendt S."/>
            <person name="Nagy L.G."/>
            <person name="Grigoriev I.V."/>
            <person name="Martin F."/>
            <person name="Rosso M.N."/>
        </authorList>
    </citation>
    <scope>NUCLEOTIDE SEQUENCE [LARGE SCALE GENOMIC DNA]</scope>
    <source>
        <strain evidence="4 5">CIRM-BRFM 1785</strain>
    </source>
</reference>
<accession>A0ABQ8KHZ4</accession>
<dbReference type="PANTHER" id="PTHR12461:SF100">
    <property type="entry name" value="JMJC DOMAIN-CONTAINING PROTEIN 4"/>
    <property type="match status" value="1"/>
</dbReference>
<feature type="domain" description="JmjC" evidence="3">
    <location>
        <begin position="103"/>
        <end position="431"/>
    </location>
</feature>
<dbReference type="InterPro" id="IPR041667">
    <property type="entry name" value="Cupin_8"/>
</dbReference>
<evidence type="ECO:0000313" key="5">
    <source>
        <dbReference type="Proteomes" id="UP000814176"/>
    </source>
</evidence>
<dbReference type="PROSITE" id="PS51184">
    <property type="entry name" value="JMJC"/>
    <property type="match status" value="1"/>
</dbReference>
<protein>
    <submittedName>
        <fullName evidence="4">Clavaminate synthase-like protein</fullName>
    </submittedName>
</protein>
<dbReference type="RefSeq" id="XP_047779612.1">
    <property type="nucleotide sequence ID" value="XM_047920508.1"/>
</dbReference>
<gene>
    <name evidence="4" type="ORF">C8Q71DRAFT_706499</name>
</gene>